<evidence type="ECO:0000313" key="1">
    <source>
        <dbReference type="EMBL" id="WZN56230.1"/>
    </source>
</evidence>
<gene>
    <name evidence="1" type="ORF">AACH28_01545</name>
</gene>
<accession>A0ACD5C315</accession>
<proteinExistence type="predicted"/>
<reference evidence="1" key="1">
    <citation type="submission" date="2024-04" db="EMBL/GenBank/DDBJ databases">
        <title>Complete genome sequence of Sphingobacterium thalpophiium BAA-1094.</title>
        <authorList>
            <person name="Adaikpoh B.I."/>
        </authorList>
    </citation>
    <scope>NUCLEOTIDE SEQUENCE</scope>
    <source>
        <strain evidence="1">BAA-1094</strain>
    </source>
</reference>
<dbReference type="EMBL" id="CP151087">
    <property type="protein sequence ID" value="WZN56230.1"/>
    <property type="molecule type" value="Genomic_DNA"/>
</dbReference>
<sequence>MIETIVHTEADYTYTLLRIVEGVIIFPYGMQKLFGWFEDFGGGVGIRETLSTMKSKNIPVTLGWLVILSQSIGSILLIAGCLGRLAAGANIIIFLGAVSFHISEGWTMNWTGRKKGEGIEYFVLLLSILLIVAIKGSGALSIDLWFSIEE</sequence>
<name>A0ACD5C315_9SPHI</name>
<keyword evidence="2" id="KW-1185">Reference proteome</keyword>
<protein>
    <submittedName>
        <fullName evidence="1">DoxX family protein</fullName>
    </submittedName>
</protein>
<organism evidence="1 2">
    <name type="scientific">Sphingobacterium thalpophilum</name>
    <dbReference type="NCBI Taxonomy" id="259"/>
    <lineage>
        <taxon>Bacteria</taxon>
        <taxon>Pseudomonadati</taxon>
        <taxon>Bacteroidota</taxon>
        <taxon>Sphingobacteriia</taxon>
        <taxon>Sphingobacteriales</taxon>
        <taxon>Sphingobacteriaceae</taxon>
        <taxon>Sphingobacterium</taxon>
    </lineage>
</organism>
<evidence type="ECO:0000313" key="2">
    <source>
        <dbReference type="Proteomes" id="UP001485301"/>
    </source>
</evidence>
<dbReference type="Proteomes" id="UP001485301">
    <property type="component" value="Chromosome"/>
</dbReference>